<dbReference type="Pfam" id="PF01966">
    <property type="entry name" value="HD"/>
    <property type="match status" value="1"/>
</dbReference>
<dbReference type="InterPro" id="IPR003607">
    <property type="entry name" value="HD/PDEase_dom"/>
</dbReference>
<evidence type="ECO:0000256" key="1">
    <source>
        <dbReference type="SAM" id="MobiDB-lite"/>
    </source>
</evidence>
<feature type="region of interest" description="Disordered" evidence="1">
    <location>
        <begin position="1"/>
        <end position="55"/>
    </location>
</feature>
<organism evidence="3 4">
    <name type="scientific">Phytophthora pseudosyringae</name>
    <dbReference type="NCBI Taxonomy" id="221518"/>
    <lineage>
        <taxon>Eukaryota</taxon>
        <taxon>Sar</taxon>
        <taxon>Stramenopiles</taxon>
        <taxon>Oomycota</taxon>
        <taxon>Peronosporomycetes</taxon>
        <taxon>Peronosporales</taxon>
        <taxon>Peronosporaceae</taxon>
        <taxon>Phytophthora</taxon>
    </lineage>
</organism>
<reference evidence="3" key="1">
    <citation type="submission" date="2021-02" db="EMBL/GenBank/DDBJ databases">
        <authorList>
            <person name="Palmer J.M."/>
        </authorList>
    </citation>
    <scope>NUCLEOTIDE SEQUENCE</scope>
    <source>
        <strain evidence="3">SCRP734</strain>
    </source>
</reference>
<accession>A0A8T1VNL5</accession>
<dbReference type="GO" id="GO:0006203">
    <property type="term" value="P:dGTP catabolic process"/>
    <property type="evidence" value="ECO:0007669"/>
    <property type="project" value="TreeGrafter"/>
</dbReference>
<name>A0A8T1VNL5_9STRA</name>
<gene>
    <name evidence="3" type="ORF">PHYPSEUDO_004247</name>
</gene>
<dbReference type="AlphaFoldDB" id="A0A8T1VNL5"/>
<sequence length="589" mass="67719">MSKKQDTLWTAFGRQRQPPAKRRKLQTLGDTSVPRRKRRELLGGDSSGDDADAGTLTDADLISSQEDALSAEGPSVCGGDALVTLDTGRTRQTAAVESVAKEAIQEQHTSQSDQLKLHERKEIKDSVHGLMTFEPICMRIIDTLQFQRLRNLHQLGAANFVYIGATHSRFEHCLGVAYFAEKTIESIRSHQPWLPITKEDVVCIKIAGLCHDLGHGPFSHVFDGLFLDQLREKQLIDKTFKWSHEQGSVDMFDYLLTENKIRIEDYGLTQQDVVFIKELIWGGLLPNSNKVLRGRPSRNQRFLYDIVNNSHSGLDVDKLDYFMRDSIHTGAKMSCDTDLLIRNARVLVDREDPEENMVVCFPEKLAGPIMQAFRTRYELHQSVYQHRGIRAIDYMLCDLLIAANDHLTIKGKRISEIMGSMEAYQHFDDRVLLKIQESDGPELQEARSILNRIFSKPYYNFVGKTALMDHSKQKTEDMLIKEVLRCSTRRSLINEKGAVILEFMRVHYGKGKEDPLQHVRFYSKHATASSRCFRLPECAYEMFSPRKFEEYSIRVFVKEPHLVAPVREAFERWCREYNNSQVFPLEFHA</sequence>
<dbReference type="PANTHER" id="PTHR11373">
    <property type="entry name" value="DEOXYNUCLEOSIDE TRIPHOSPHATE TRIPHOSPHOHYDROLASE"/>
    <property type="match status" value="1"/>
</dbReference>
<dbReference type="CDD" id="cd00077">
    <property type="entry name" value="HDc"/>
    <property type="match status" value="1"/>
</dbReference>
<dbReference type="FunFam" id="3.30.70.2760:FF:000005">
    <property type="entry name" value="HD domain containing protein, putative"/>
    <property type="match status" value="1"/>
</dbReference>
<proteinExistence type="predicted"/>
<evidence type="ECO:0000313" key="4">
    <source>
        <dbReference type="Proteomes" id="UP000694044"/>
    </source>
</evidence>
<dbReference type="SMART" id="SM00471">
    <property type="entry name" value="HDc"/>
    <property type="match status" value="1"/>
</dbReference>
<dbReference type="Proteomes" id="UP000694044">
    <property type="component" value="Unassembled WGS sequence"/>
</dbReference>
<evidence type="ECO:0000313" key="3">
    <source>
        <dbReference type="EMBL" id="KAG7382902.1"/>
    </source>
</evidence>
<feature type="domain" description="HD/PDEase" evidence="2">
    <location>
        <begin position="165"/>
        <end position="331"/>
    </location>
</feature>
<protein>
    <recommendedName>
        <fullName evidence="2">HD/PDEase domain-containing protein</fullName>
    </recommendedName>
</protein>
<dbReference type="GO" id="GO:0005634">
    <property type="term" value="C:nucleus"/>
    <property type="evidence" value="ECO:0007669"/>
    <property type="project" value="TreeGrafter"/>
</dbReference>
<dbReference type="PANTHER" id="PTHR11373:SF4">
    <property type="entry name" value="DEOXYNUCLEOSIDE TRIPHOSPHATE TRIPHOSPHOHYDROLASE SAMHD1"/>
    <property type="match status" value="1"/>
</dbReference>
<dbReference type="InterPro" id="IPR006674">
    <property type="entry name" value="HD_domain"/>
</dbReference>
<dbReference type="GO" id="GO:0008832">
    <property type="term" value="F:dGTPase activity"/>
    <property type="evidence" value="ECO:0007669"/>
    <property type="project" value="TreeGrafter"/>
</dbReference>
<dbReference type="EMBL" id="JAGDFM010000193">
    <property type="protein sequence ID" value="KAG7382902.1"/>
    <property type="molecule type" value="Genomic_DNA"/>
</dbReference>
<keyword evidence="4" id="KW-1185">Reference proteome</keyword>
<dbReference type="FunFam" id="1.10.3210.10:FF:000047">
    <property type="entry name" value="HD domain containing protein"/>
    <property type="match status" value="1"/>
</dbReference>
<evidence type="ECO:0000259" key="2">
    <source>
        <dbReference type="SMART" id="SM00471"/>
    </source>
</evidence>
<dbReference type="InterPro" id="IPR050135">
    <property type="entry name" value="dGTPase-like"/>
</dbReference>
<comment type="caution">
    <text evidence="3">The sequence shown here is derived from an EMBL/GenBank/DDBJ whole genome shotgun (WGS) entry which is preliminary data.</text>
</comment>
<dbReference type="OrthoDB" id="9991235at2759"/>